<dbReference type="InterPro" id="IPR039374">
    <property type="entry name" value="SIP_fam"/>
</dbReference>
<dbReference type="InterPro" id="IPR017938">
    <property type="entry name" value="Riboflavin_synthase-like_b-brl"/>
</dbReference>
<dbReference type="Pfam" id="PF08021">
    <property type="entry name" value="FAD_binding_9"/>
    <property type="match status" value="1"/>
</dbReference>
<evidence type="ECO:0000313" key="3">
    <source>
        <dbReference type="EMBL" id="RDW11923.1"/>
    </source>
</evidence>
<reference evidence="3 4" key="1">
    <citation type="submission" date="2018-05" db="EMBL/GenBank/DDBJ databases">
        <title>Whole genome sequencing of Paracoccus thiocyanatus SST.</title>
        <authorList>
            <person name="Ghosh W."/>
            <person name="Rameez M.J."/>
            <person name="Roy C."/>
        </authorList>
    </citation>
    <scope>NUCLEOTIDE SEQUENCE [LARGE SCALE GENOMIC DNA]</scope>
    <source>
        <strain evidence="3 4">SST</strain>
    </source>
</reference>
<evidence type="ECO:0000256" key="1">
    <source>
        <dbReference type="ARBA" id="ARBA00035644"/>
    </source>
</evidence>
<dbReference type="EMBL" id="QFCQ01000155">
    <property type="protein sequence ID" value="RDW11923.1"/>
    <property type="molecule type" value="Genomic_DNA"/>
</dbReference>
<dbReference type="InterPro" id="IPR007037">
    <property type="entry name" value="SIP_rossman_dom"/>
</dbReference>
<accession>A0A3D8P776</accession>
<dbReference type="SUPFAM" id="SSF63380">
    <property type="entry name" value="Riboflavin synthase domain-like"/>
    <property type="match status" value="1"/>
</dbReference>
<dbReference type="Pfam" id="PF04954">
    <property type="entry name" value="SIP"/>
    <property type="match status" value="1"/>
</dbReference>
<organism evidence="3 4">
    <name type="scientific">Paracoccus thiocyanatus</name>
    <dbReference type="NCBI Taxonomy" id="34006"/>
    <lineage>
        <taxon>Bacteria</taxon>
        <taxon>Pseudomonadati</taxon>
        <taxon>Pseudomonadota</taxon>
        <taxon>Alphaproteobacteria</taxon>
        <taxon>Rhodobacterales</taxon>
        <taxon>Paracoccaceae</taxon>
        <taxon>Paracoccus</taxon>
    </lineage>
</organism>
<evidence type="ECO:0000313" key="4">
    <source>
        <dbReference type="Proteomes" id="UP000256679"/>
    </source>
</evidence>
<dbReference type="InterPro" id="IPR039261">
    <property type="entry name" value="FNR_nucleotide-bd"/>
</dbReference>
<dbReference type="PANTHER" id="PTHR30157:SF0">
    <property type="entry name" value="NADPH-DEPENDENT FERRIC-CHELATE REDUCTASE"/>
    <property type="match status" value="1"/>
</dbReference>
<dbReference type="PROSITE" id="PS51384">
    <property type="entry name" value="FAD_FR"/>
    <property type="match status" value="1"/>
</dbReference>
<evidence type="ECO:0000259" key="2">
    <source>
        <dbReference type="PROSITE" id="PS51384"/>
    </source>
</evidence>
<dbReference type="InterPro" id="IPR013113">
    <property type="entry name" value="SIP_FAD-bd"/>
</dbReference>
<keyword evidence="4" id="KW-1185">Reference proteome</keyword>
<dbReference type="RefSeq" id="WP_115757205.1">
    <property type="nucleotide sequence ID" value="NZ_QFCQ01000155.1"/>
</dbReference>
<comment type="caution">
    <text evidence="3">The sequence shown here is derived from an EMBL/GenBank/DDBJ whole genome shotgun (WGS) entry which is preliminary data.</text>
</comment>
<dbReference type="AlphaFoldDB" id="A0A3D8P776"/>
<protein>
    <submittedName>
        <fullName evidence="3">NADPH-dependent ferric siderophore reductase</fullName>
    </submittedName>
</protein>
<name>A0A3D8P776_9RHOB</name>
<gene>
    <name evidence="3" type="ORF">DIE28_16605</name>
</gene>
<dbReference type="CDD" id="cd06193">
    <property type="entry name" value="siderophore_interacting"/>
    <property type="match status" value="1"/>
</dbReference>
<dbReference type="InterPro" id="IPR017927">
    <property type="entry name" value="FAD-bd_FR_type"/>
</dbReference>
<dbReference type="Gene3D" id="2.40.30.10">
    <property type="entry name" value="Translation factors"/>
    <property type="match status" value="2"/>
</dbReference>
<feature type="domain" description="FAD-binding FR-type" evidence="2">
    <location>
        <begin position="15"/>
        <end position="118"/>
    </location>
</feature>
<dbReference type="PANTHER" id="PTHR30157">
    <property type="entry name" value="FERRIC REDUCTASE, NADPH-DEPENDENT"/>
    <property type="match status" value="1"/>
</dbReference>
<dbReference type="Gene3D" id="3.40.50.80">
    <property type="entry name" value="Nucleotide-binding domain of ferredoxin-NADP reductase (FNR) module"/>
    <property type="match status" value="1"/>
</dbReference>
<sequence length="246" mass="27126">MEDSGPIVTRHRHESRRRLLTVQQVWRLTPSMIRMVLGGEALHDFVSLAPDDHVKLFLPGHGAPVSRDYTPRHFDPKARTLTLDFAIHAAGPATDWALAAQPGDSLEIGGPRGSAVVAPLFDWWLLIGDETALPAIGRRVEELPADTPVITLAAVPSAEDEQAFDTQARHRAQWLHRPLSEAANPSHLLEAARKLDLPAGKGFVWIAAEAGVARALRDHFLKERQHPQTWLKSSGYWQSGLKGTPD</sequence>
<proteinExistence type="inferred from homology"/>
<comment type="similarity">
    <text evidence="1">Belongs to the SIP oxidoreductase family.</text>
</comment>
<dbReference type="Proteomes" id="UP000256679">
    <property type="component" value="Unassembled WGS sequence"/>
</dbReference>
<dbReference type="GO" id="GO:0016491">
    <property type="term" value="F:oxidoreductase activity"/>
    <property type="evidence" value="ECO:0007669"/>
    <property type="project" value="InterPro"/>
</dbReference>